<dbReference type="InterPro" id="IPR028156">
    <property type="entry name" value="RIP"/>
</dbReference>
<dbReference type="Pfam" id="PF14768">
    <property type="entry name" value="RPA_interact_C"/>
    <property type="match status" value="1"/>
</dbReference>
<reference evidence="5 6" key="1">
    <citation type="submission" date="2024-10" db="EMBL/GenBank/DDBJ databases">
        <title>Updated reference genomes for cyclostephanoid diatoms.</title>
        <authorList>
            <person name="Roberts W.R."/>
            <person name="Alverson A.J."/>
        </authorList>
    </citation>
    <scope>NUCLEOTIDE SEQUENCE [LARGE SCALE GENOMIC DNA]</scope>
    <source>
        <strain evidence="5 6">AJA232-27</strain>
    </source>
</reference>
<comment type="caution">
    <text evidence="5">The sequence shown here is derived from an EMBL/GenBank/DDBJ whole genome shotgun (WGS) entry which is preliminary data.</text>
</comment>
<sequence>MNIKALSRAQTSAQWKESLRKKCFERVKLARRDRLWKSRLLNVSVDNSVDSSSAASSMNLLASEGCGNNNRLKRGRDEELDNIDWSINYNDVEGTLDRTHGEEQCDFCEDSPIPRASSDGHTSTSLVEHCDSQHCGDNDMQEDYDDEEAGNIIDTARALVEQELQRALSGVQQCRDIITRSTRARDDDIEYSISHEEYMELLNDVTEELQREGAWFLMYFCLTLSHFHQQLEIPCCLDELLEEEIWEMERAEAMEREKLMHQIDDFEAWEELEQNQQQHTQPSTYTSPFQSLASPRLTCPICNSSSLMESPQHGIICTSALGDNPQRCTFQLNIAQDGLTLHHLQTQLGAIYEEHSQVCLSGQLHFRIESRAGVSMLMAKCNICSSDVVVL</sequence>
<protein>
    <recommendedName>
        <fullName evidence="4">RPA-interacting protein C-terminal domain-containing protein</fullName>
    </recommendedName>
</protein>
<evidence type="ECO:0000256" key="1">
    <source>
        <dbReference type="ARBA" id="ARBA00022723"/>
    </source>
</evidence>
<evidence type="ECO:0000256" key="2">
    <source>
        <dbReference type="ARBA" id="ARBA00022771"/>
    </source>
</evidence>
<keyword evidence="3" id="KW-0862">Zinc</keyword>
<organism evidence="5 6">
    <name type="scientific">Discostella pseudostelligera</name>
    <dbReference type="NCBI Taxonomy" id="259834"/>
    <lineage>
        <taxon>Eukaryota</taxon>
        <taxon>Sar</taxon>
        <taxon>Stramenopiles</taxon>
        <taxon>Ochrophyta</taxon>
        <taxon>Bacillariophyta</taxon>
        <taxon>Coscinodiscophyceae</taxon>
        <taxon>Thalassiosirophycidae</taxon>
        <taxon>Stephanodiscales</taxon>
        <taxon>Stephanodiscaceae</taxon>
        <taxon>Discostella</taxon>
    </lineage>
</organism>
<evidence type="ECO:0000313" key="5">
    <source>
        <dbReference type="EMBL" id="KAL3756942.1"/>
    </source>
</evidence>
<evidence type="ECO:0000313" key="6">
    <source>
        <dbReference type="Proteomes" id="UP001530293"/>
    </source>
</evidence>
<dbReference type="GO" id="GO:0008270">
    <property type="term" value="F:zinc ion binding"/>
    <property type="evidence" value="ECO:0007669"/>
    <property type="project" value="UniProtKB-KW"/>
</dbReference>
<name>A0ABD3LZW3_9STRA</name>
<dbReference type="EMBL" id="JALLBG020000285">
    <property type="protein sequence ID" value="KAL3756942.1"/>
    <property type="molecule type" value="Genomic_DNA"/>
</dbReference>
<keyword evidence="2" id="KW-0863">Zinc-finger</keyword>
<dbReference type="InterPro" id="IPR028159">
    <property type="entry name" value="RPA_interact_C_dom"/>
</dbReference>
<keyword evidence="6" id="KW-1185">Reference proteome</keyword>
<dbReference type="PANTHER" id="PTHR31742:SF1">
    <property type="entry name" value="RPA-INTERACTING PROTEIN"/>
    <property type="match status" value="1"/>
</dbReference>
<accession>A0ABD3LZW3</accession>
<dbReference type="AlphaFoldDB" id="A0ABD3LZW3"/>
<feature type="domain" description="RPA-interacting protein C-terminal" evidence="4">
    <location>
        <begin position="298"/>
        <end position="386"/>
    </location>
</feature>
<evidence type="ECO:0000256" key="3">
    <source>
        <dbReference type="ARBA" id="ARBA00022833"/>
    </source>
</evidence>
<dbReference type="PANTHER" id="PTHR31742">
    <property type="entry name" value="RPA-INTERACTING PROTEIN RPAIN"/>
    <property type="match status" value="1"/>
</dbReference>
<keyword evidence="1" id="KW-0479">Metal-binding</keyword>
<gene>
    <name evidence="5" type="ORF">ACHAWU_002487</name>
</gene>
<proteinExistence type="predicted"/>
<dbReference type="Proteomes" id="UP001530293">
    <property type="component" value="Unassembled WGS sequence"/>
</dbReference>
<evidence type="ECO:0000259" key="4">
    <source>
        <dbReference type="Pfam" id="PF14768"/>
    </source>
</evidence>